<organism evidence="2 3">
    <name type="scientific">Miscanthus lutarioriparius</name>
    <dbReference type="NCBI Taxonomy" id="422564"/>
    <lineage>
        <taxon>Eukaryota</taxon>
        <taxon>Viridiplantae</taxon>
        <taxon>Streptophyta</taxon>
        <taxon>Embryophyta</taxon>
        <taxon>Tracheophyta</taxon>
        <taxon>Spermatophyta</taxon>
        <taxon>Magnoliopsida</taxon>
        <taxon>Liliopsida</taxon>
        <taxon>Poales</taxon>
        <taxon>Poaceae</taxon>
        <taxon>PACMAD clade</taxon>
        <taxon>Panicoideae</taxon>
        <taxon>Andropogonodae</taxon>
        <taxon>Andropogoneae</taxon>
        <taxon>Saccharinae</taxon>
        <taxon>Miscanthus</taxon>
    </lineage>
</organism>
<dbReference type="EMBL" id="CAJGYO010000001">
    <property type="protein sequence ID" value="CAD6206053.1"/>
    <property type="molecule type" value="Genomic_DNA"/>
</dbReference>
<feature type="region of interest" description="Disordered" evidence="1">
    <location>
        <begin position="163"/>
        <end position="275"/>
    </location>
</feature>
<dbReference type="PANTHER" id="PTHR36381:SF1">
    <property type="entry name" value="ETHYLENE-REGULATED TRANSCRIPT 2 (ERT2)"/>
    <property type="match status" value="1"/>
</dbReference>
<accession>A0A811MGD6</accession>
<feature type="compositionally biased region" description="Basic and acidic residues" evidence="1">
    <location>
        <begin position="253"/>
        <end position="262"/>
    </location>
</feature>
<feature type="compositionally biased region" description="Basic and acidic residues" evidence="1">
    <location>
        <begin position="213"/>
        <end position="222"/>
    </location>
</feature>
<name>A0A811MGD6_9POAL</name>
<feature type="region of interest" description="Disordered" evidence="1">
    <location>
        <begin position="67"/>
        <end position="148"/>
    </location>
</feature>
<keyword evidence="3" id="KW-1185">Reference proteome</keyword>
<reference evidence="2" key="1">
    <citation type="submission" date="2020-10" db="EMBL/GenBank/DDBJ databases">
        <authorList>
            <person name="Han B."/>
            <person name="Lu T."/>
            <person name="Zhao Q."/>
            <person name="Huang X."/>
            <person name="Zhao Y."/>
        </authorList>
    </citation>
    <scope>NUCLEOTIDE SEQUENCE</scope>
</reference>
<dbReference type="PANTHER" id="PTHR36381">
    <property type="entry name" value="ETHYLENE-REGULATED TRANSCRIPT 2 (ERT2)"/>
    <property type="match status" value="1"/>
</dbReference>
<dbReference type="Proteomes" id="UP000604825">
    <property type="component" value="Unassembled WGS sequence"/>
</dbReference>
<comment type="caution">
    <text evidence="2">The sequence shown here is derived from an EMBL/GenBank/DDBJ whole genome shotgun (WGS) entry which is preliminary data.</text>
</comment>
<feature type="compositionally biased region" description="Basic and acidic residues" evidence="1">
    <location>
        <begin position="112"/>
        <end position="133"/>
    </location>
</feature>
<protein>
    <submittedName>
        <fullName evidence="2">Uncharacterized protein</fullName>
    </submittedName>
</protein>
<feature type="compositionally biased region" description="Polar residues" evidence="1">
    <location>
        <begin position="231"/>
        <end position="244"/>
    </location>
</feature>
<evidence type="ECO:0000313" key="2">
    <source>
        <dbReference type="EMBL" id="CAD6206053.1"/>
    </source>
</evidence>
<feature type="region of interest" description="Disordered" evidence="1">
    <location>
        <begin position="1"/>
        <end position="24"/>
    </location>
</feature>
<gene>
    <name evidence="2" type="ORF">NCGR_LOCUS3803</name>
</gene>
<proteinExistence type="predicted"/>
<evidence type="ECO:0000313" key="3">
    <source>
        <dbReference type="Proteomes" id="UP000604825"/>
    </source>
</evidence>
<dbReference type="AlphaFoldDB" id="A0A811MGD6"/>
<evidence type="ECO:0000256" key="1">
    <source>
        <dbReference type="SAM" id="MobiDB-lite"/>
    </source>
</evidence>
<sequence>MANCSIEKTQHGLAQGDATQASMRRGVGGAVRGCRWPRLQSRPTRLPSPLVWGISCAASWSTPMVESSWRTTPSGSMAHPSGLKAKQRERGKIVILRKNSSIRRRPRPRPAVTERRLCLEDGRGRVSPIREVDAETEPSRPSCSDSDRASDACILAVEVEEKESSGGVLDESSNPKAKAKKKSWKKLLAASAKKLHRGRRSKEAGSSGSSFRSEGDRADDATARGGGNAKTADSSGSRRVSAGQTGVAAEDDAAAKEADSSRGSRRSQGVEADAAAPVEIDASVDDLIEEEEEEEEQAGIRFPALVLVAIVLIGLVDGKLLALEITVLCAAFLSSVQRSPCGGGGGYSQGRRLELSMS</sequence>